<feature type="signal peptide" evidence="1">
    <location>
        <begin position="1"/>
        <end position="19"/>
    </location>
</feature>
<reference evidence="2 3" key="1">
    <citation type="submission" date="2018-06" db="EMBL/GenBank/DDBJ databases">
        <authorList>
            <consortium name="Pathogen Informatics"/>
            <person name="Doyle S."/>
        </authorList>
    </citation>
    <scope>NUCLEOTIDE SEQUENCE [LARGE SCALE GENOMIC DNA]</scope>
    <source>
        <strain evidence="2 3">NCTC11179</strain>
    </source>
</reference>
<evidence type="ECO:0000256" key="1">
    <source>
        <dbReference type="SAM" id="SignalP"/>
    </source>
</evidence>
<dbReference type="EMBL" id="UGQL01000002">
    <property type="protein sequence ID" value="STZ69020.1"/>
    <property type="molecule type" value="Genomic_DNA"/>
</dbReference>
<accession>A0A378U3I6</accession>
<feature type="chain" id="PRO_5017054089" description="Rieske domain-containing protein" evidence="1">
    <location>
        <begin position="20"/>
        <end position="148"/>
    </location>
</feature>
<dbReference type="AlphaFoldDB" id="A0A378U3I6"/>
<evidence type="ECO:0008006" key="4">
    <source>
        <dbReference type="Google" id="ProtNLM"/>
    </source>
</evidence>
<proteinExistence type="predicted"/>
<keyword evidence="3" id="KW-1185">Reference proteome</keyword>
<dbReference type="RefSeq" id="WP_115091854.1">
    <property type="nucleotide sequence ID" value="NZ_CP068107.1"/>
</dbReference>
<dbReference type="PROSITE" id="PS51257">
    <property type="entry name" value="PROKAR_LIPOPROTEIN"/>
    <property type="match status" value="1"/>
</dbReference>
<protein>
    <recommendedName>
        <fullName evidence="4">Rieske domain-containing protein</fullName>
    </recommendedName>
</protein>
<keyword evidence="1" id="KW-0732">Signal</keyword>
<sequence length="148" mass="16679">MKKILFLVLVLLFSFSCSKDSVRYSNPYLPNNPVSIFIDLNLPAYDKLKFPNNSVIIENQGVMGVIIFNAGPYYLAYDIACPNHPVDRNCSRMKMEKPGDIYLSCTCEQHPTPLQYSLLTGTSLTPGAQYQLKPYAVTQRGTTLNINY</sequence>
<evidence type="ECO:0000313" key="3">
    <source>
        <dbReference type="Proteomes" id="UP000255024"/>
    </source>
</evidence>
<evidence type="ECO:0000313" key="2">
    <source>
        <dbReference type="EMBL" id="STZ69020.1"/>
    </source>
</evidence>
<dbReference type="Proteomes" id="UP000255024">
    <property type="component" value="Unassembled WGS sequence"/>
</dbReference>
<gene>
    <name evidence="2" type="ORF">NCTC11179_02510</name>
</gene>
<organism evidence="2 3">
    <name type="scientific">Myroides odoratus</name>
    <name type="common">Flavobacterium odoratum</name>
    <dbReference type="NCBI Taxonomy" id="256"/>
    <lineage>
        <taxon>Bacteria</taxon>
        <taxon>Pseudomonadati</taxon>
        <taxon>Bacteroidota</taxon>
        <taxon>Flavobacteriia</taxon>
        <taxon>Flavobacteriales</taxon>
        <taxon>Flavobacteriaceae</taxon>
        <taxon>Myroides</taxon>
    </lineage>
</organism>
<name>A0A378U3I6_MYROD</name>